<dbReference type="Gene3D" id="2.170.16.10">
    <property type="entry name" value="Hedgehog/Intein (Hint) domain"/>
    <property type="match status" value="2"/>
</dbReference>
<dbReference type="Gene3D" id="3.40.50.300">
    <property type="entry name" value="P-loop containing nucleotide triphosphate hydrolases"/>
    <property type="match status" value="2"/>
</dbReference>
<evidence type="ECO:0000313" key="16">
    <source>
        <dbReference type="EMBL" id="KKQ18295.1"/>
    </source>
</evidence>
<evidence type="ECO:0000256" key="11">
    <source>
        <dbReference type="ARBA" id="ARBA00034808"/>
    </source>
</evidence>
<dbReference type="PROSITE" id="PS50818">
    <property type="entry name" value="INTEIN_C_TER"/>
    <property type="match status" value="1"/>
</dbReference>
<dbReference type="SMART" id="SM00305">
    <property type="entry name" value="HintC"/>
    <property type="match status" value="1"/>
</dbReference>
<organism evidence="16 17">
    <name type="scientific">Berkelbacteria bacterium GW2011_GWA1_36_9</name>
    <dbReference type="NCBI Taxonomy" id="1618331"/>
    <lineage>
        <taxon>Bacteria</taxon>
        <taxon>Candidatus Berkelbacteria</taxon>
    </lineage>
</organism>
<dbReference type="InterPro" id="IPR027417">
    <property type="entry name" value="P-loop_NTPase"/>
</dbReference>
<dbReference type="GO" id="GO:0033202">
    <property type="term" value="C:DNA helicase complex"/>
    <property type="evidence" value="ECO:0007669"/>
    <property type="project" value="TreeGrafter"/>
</dbReference>
<dbReference type="AlphaFoldDB" id="A0A0G0FWS6"/>
<evidence type="ECO:0000259" key="15">
    <source>
        <dbReference type="PROSITE" id="PS51217"/>
    </source>
</evidence>
<dbReference type="GO" id="GO:0016887">
    <property type="term" value="F:ATP hydrolysis activity"/>
    <property type="evidence" value="ECO:0007669"/>
    <property type="project" value="RHEA"/>
</dbReference>
<dbReference type="GO" id="GO:0000725">
    <property type="term" value="P:recombinational repair"/>
    <property type="evidence" value="ECO:0007669"/>
    <property type="project" value="TreeGrafter"/>
</dbReference>
<dbReference type="GO" id="GO:0016539">
    <property type="term" value="P:intein-mediated protein splicing"/>
    <property type="evidence" value="ECO:0007669"/>
    <property type="project" value="InterPro"/>
</dbReference>
<accession>A0A0G0FWS6</accession>
<dbReference type="Gene3D" id="1.10.10.160">
    <property type="match status" value="1"/>
</dbReference>
<dbReference type="EC" id="5.6.2.4" evidence="11"/>
<dbReference type="InterPro" id="IPR006141">
    <property type="entry name" value="Intein_N"/>
</dbReference>
<dbReference type="PANTHER" id="PTHR11070:SF2">
    <property type="entry name" value="ATP-DEPENDENT DNA HELICASE SRS2"/>
    <property type="match status" value="1"/>
</dbReference>
<keyword evidence="7" id="KW-0651">Protein splicing</keyword>
<comment type="caution">
    <text evidence="16">The sequence shown here is derived from an EMBL/GenBank/DDBJ whole genome shotgun (WGS) entry which is preliminary data.</text>
</comment>
<dbReference type="Pfam" id="PF13361">
    <property type="entry name" value="UvrD_C"/>
    <property type="match status" value="2"/>
</dbReference>
<evidence type="ECO:0000256" key="12">
    <source>
        <dbReference type="ARBA" id="ARBA00048988"/>
    </source>
</evidence>
<reference evidence="16 17" key="1">
    <citation type="journal article" date="2015" name="Nature">
        <title>rRNA introns, odd ribosomes, and small enigmatic genomes across a large radiation of phyla.</title>
        <authorList>
            <person name="Brown C.T."/>
            <person name="Hug L.A."/>
            <person name="Thomas B.C."/>
            <person name="Sharon I."/>
            <person name="Castelle C.J."/>
            <person name="Singh A."/>
            <person name="Wilkins M.J."/>
            <person name="Williams K.H."/>
            <person name="Banfield J.F."/>
        </authorList>
    </citation>
    <scope>NUCLEOTIDE SEQUENCE [LARGE SCALE GENOMIC DNA]</scope>
</reference>
<evidence type="ECO:0000256" key="2">
    <source>
        <dbReference type="ARBA" id="ARBA00022741"/>
    </source>
</evidence>
<dbReference type="PROSITE" id="PS51217">
    <property type="entry name" value="UVRD_HELICASE_CTER"/>
    <property type="match status" value="1"/>
</dbReference>
<evidence type="ECO:0000256" key="13">
    <source>
        <dbReference type="PROSITE-ProRule" id="PRU00560"/>
    </source>
</evidence>
<keyword evidence="6 13" id="KW-0067">ATP-binding</keyword>
<evidence type="ECO:0000313" key="17">
    <source>
        <dbReference type="Proteomes" id="UP000034508"/>
    </source>
</evidence>
<feature type="binding site" evidence="13">
    <location>
        <begin position="28"/>
        <end position="35"/>
    </location>
    <ligand>
        <name>ATP</name>
        <dbReference type="ChEBI" id="CHEBI:30616"/>
    </ligand>
</feature>
<evidence type="ECO:0000256" key="8">
    <source>
        <dbReference type="ARBA" id="ARBA00023125"/>
    </source>
</evidence>
<comment type="similarity">
    <text evidence="1">Belongs to the helicase family. UvrD subfamily.</text>
</comment>
<dbReference type="GO" id="GO:0003677">
    <property type="term" value="F:DNA binding"/>
    <property type="evidence" value="ECO:0007669"/>
    <property type="project" value="UniProtKB-KW"/>
</dbReference>
<dbReference type="InterPro" id="IPR014017">
    <property type="entry name" value="DNA_helicase_UvrD-like_C"/>
</dbReference>
<dbReference type="InterPro" id="IPR013986">
    <property type="entry name" value="DExx_box_DNA_helicase_dom_sf"/>
</dbReference>
<proteinExistence type="inferred from homology"/>
<dbReference type="Gene3D" id="1.10.486.10">
    <property type="entry name" value="PCRA, domain 4"/>
    <property type="match status" value="1"/>
</dbReference>
<dbReference type="InterPro" id="IPR030934">
    <property type="entry name" value="Intein_C"/>
</dbReference>
<dbReference type="InterPro" id="IPR006142">
    <property type="entry name" value="INTEIN"/>
</dbReference>
<keyword evidence="5" id="KW-0068">Autocatalytic cleavage</keyword>
<evidence type="ECO:0000256" key="7">
    <source>
        <dbReference type="ARBA" id="ARBA00023000"/>
    </source>
</evidence>
<dbReference type="GO" id="GO:0005829">
    <property type="term" value="C:cytosol"/>
    <property type="evidence" value="ECO:0007669"/>
    <property type="project" value="TreeGrafter"/>
</dbReference>
<dbReference type="NCBIfam" id="TIGR01445">
    <property type="entry name" value="intein_Nterm"/>
    <property type="match status" value="1"/>
</dbReference>
<dbReference type="InterPro" id="IPR003586">
    <property type="entry name" value="Hint_dom_C"/>
</dbReference>
<dbReference type="Pfam" id="PF00580">
    <property type="entry name" value="UvrD-helicase"/>
    <property type="match status" value="1"/>
</dbReference>
<dbReference type="SMART" id="SM00306">
    <property type="entry name" value="HintN"/>
    <property type="match status" value="1"/>
</dbReference>
<dbReference type="GO" id="GO:0009314">
    <property type="term" value="P:response to radiation"/>
    <property type="evidence" value="ECO:0007669"/>
    <property type="project" value="UniProtKB-ARBA"/>
</dbReference>
<dbReference type="SUPFAM" id="SSF52540">
    <property type="entry name" value="P-loop containing nucleoside triphosphate hydrolases"/>
    <property type="match status" value="3"/>
</dbReference>
<dbReference type="GO" id="GO:0005524">
    <property type="term" value="F:ATP binding"/>
    <property type="evidence" value="ECO:0007669"/>
    <property type="project" value="UniProtKB-UniRule"/>
</dbReference>
<dbReference type="Pfam" id="PF14890">
    <property type="entry name" value="Intein_splicing"/>
    <property type="match status" value="1"/>
</dbReference>
<comment type="catalytic activity">
    <reaction evidence="12">
        <text>ATP + H2O = ADP + phosphate + H(+)</text>
        <dbReference type="Rhea" id="RHEA:13065"/>
        <dbReference type="ChEBI" id="CHEBI:15377"/>
        <dbReference type="ChEBI" id="CHEBI:15378"/>
        <dbReference type="ChEBI" id="CHEBI:30616"/>
        <dbReference type="ChEBI" id="CHEBI:43474"/>
        <dbReference type="ChEBI" id="CHEBI:456216"/>
        <dbReference type="EC" id="5.6.2.4"/>
    </reaction>
</comment>
<protein>
    <recommendedName>
        <fullName evidence="11">DNA 3'-5' helicase</fullName>
        <ecNumber evidence="11">5.6.2.4</ecNumber>
    </recommendedName>
</protein>
<evidence type="ECO:0000259" key="14">
    <source>
        <dbReference type="PROSITE" id="PS51198"/>
    </source>
</evidence>
<dbReference type="PRINTS" id="PR00379">
    <property type="entry name" value="INTEIN"/>
</dbReference>
<dbReference type="GO" id="GO:0043138">
    <property type="term" value="F:3'-5' DNA helicase activity"/>
    <property type="evidence" value="ECO:0007669"/>
    <property type="project" value="UniProtKB-EC"/>
</dbReference>
<dbReference type="FunFam" id="1.10.10.160:FF:000001">
    <property type="entry name" value="ATP-dependent DNA helicase"/>
    <property type="match status" value="1"/>
</dbReference>
<keyword evidence="3 13" id="KW-0378">Hydrolase</keyword>
<dbReference type="PANTHER" id="PTHR11070">
    <property type="entry name" value="UVRD / RECB / PCRA DNA HELICASE FAMILY MEMBER"/>
    <property type="match status" value="1"/>
</dbReference>
<keyword evidence="2 13" id="KW-0547">Nucleotide-binding</keyword>
<dbReference type="InterPro" id="IPR003587">
    <property type="entry name" value="Hint_dom_N"/>
</dbReference>
<dbReference type="EMBL" id="LBSM01000006">
    <property type="protein sequence ID" value="KKQ18295.1"/>
    <property type="molecule type" value="Genomic_DNA"/>
</dbReference>
<keyword evidence="8" id="KW-0238">DNA-binding</keyword>
<gene>
    <name evidence="16" type="ORF">US31_C0006G0026</name>
</gene>
<keyword evidence="4 13" id="KW-0347">Helicase</keyword>
<dbReference type="SUPFAM" id="SSF51294">
    <property type="entry name" value="Hedgehog/intein (Hint) domain"/>
    <property type="match status" value="1"/>
</dbReference>
<evidence type="ECO:0000256" key="10">
    <source>
        <dbReference type="ARBA" id="ARBA00034617"/>
    </source>
</evidence>
<comment type="catalytic activity">
    <reaction evidence="10">
        <text>Couples ATP hydrolysis with the unwinding of duplex DNA by translocating in the 3'-5' direction.</text>
        <dbReference type="EC" id="5.6.2.4"/>
    </reaction>
</comment>
<feature type="domain" description="UvrD-like helicase C-terminal" evidence="15">
    <location>
        <begin position="660"/>
        <end position="899"/>
    </location>
</feature>
<evidence type="ECO:0000256" key="4">
    <source>
        <dbReference type="ARBA" id="ARBA00022806"/>
    </source>
</evidence>
<dbReference type="InterPro" id="IPR036844">
    <property type="entry name" value="Hint_dom_sf"/>
</dbReference>
<dbReference type="NCBIfam" id="TIGR01443">
    <property type="entry name" value="intein_Cterm"/>
    <property type="match status" value="1"/>
</dbReference>
<dbReference type="PROSITE" id="PS50817">
    <property type="entry name" value="INTEIN_N_TER"/>
    <property type="match status" value="1"/>
</dbReference>
<dbReference type="InterPro" id="IPR000212">
    <property type="entry name" value="DNA_helicase_UvrD/REP"/>
</dbReference>
<dbReference type="CDD" id="cd18807">
    <property type="entry name" value="SF1_C_UvrD"/>
    <property type="match status" value="1"/>
</dbReference>
<dbReference type="CDD" id="cd17932">
    <property type="entry name" value="DEXQc_UvrD"/>
    <property type="match status" value="1"/>
</dbReference>
<evidence type="ECO:0000256" key="9">
    <source>
        <dbReference type="ARBA" id="ARBA00023235"/>
    </source>
</evidence>
<dbReference type="Proteomes" id="UP000034508">
    <property type="component" value="Unassembled WGS sequence"/>
</dbReference>
<evidence type="ECO:0000256" key="6">
    <source>
        <dbReference type="ARBA" id="ARBA00022840"/>
    </source>
</evidence>
<dbReference type="PATRIC" id="fig|1618331.3.peg.435"/>
<evidence type="ECO:0000256" key="3">
    <source>
        <dbReference type="ARBA" id="ARBA00022801"/>
    </source>
</evidence>
<name>A0A0G0FWS6_9BACT</name>
<keyword evidence="9" id="KW-0413">Isomerase</keyword>
<feature type="domain" description="UvrD-like helicase ATP-binding" evidence="14">
    <location>
        <begin position="7"/>
        <end position="659"/>
    </location>
</feature>
<evidence type="ECO:0000256" key="1">
    <source>
        <dbReference type="ARBA" id="ARBA00009922"/>
    </source>
</evidence>
<dbReference type="InterPro" id="IPR014016">
    <property type="entry name" value="UvrD-like_ATP-bd"/>
</dbReference>
<dbReference type="CDD" id="cd00081">
    <property type="entry name" value="Hint"/>
    <property type="match status" value="1"/>
</dbReference>
<dbReference type="PROSITE" id="PS51198">
    <property type="entry name" value="UVRD_HELICASE_ATP_BIND"/>
    <property type="match status" value="1"/>
</dbReference>
<sequence>MLIDILENLNPQQKEAVVTTEGPVLILAGAGSGKTKALTHRIAYLILEKKIHPENILSVTFTNKAAEEMGSRVVALLAQNQNDGKTISKLPWLGTFHSICAKILRFNIQNLGYTRSFNIYDSDDSLSATKHAMDVVGIDKKQYNPRAIRNYISGAKNELLTPANYAKFSKGHFGEIVLKIYEQYQKDLKLANALDFDDLLMKTVELFEKFPAILARFQDQFRYILIDEYQDTNFAQYRLTTLLAKKYKNICVVGDDFQCLTGKTKVLTTKGQKEIRLIKPKDSVVCANGFGTTSKSEVLKVVKRNFKGKVWRIETKSGHTVKASSEHIFFSKWKLIKDKFFVYLMFRKDKGFRIGFTKSIRYGKKGHETAHGLEVRANQERADKMWILKICQNLSEAKYYEAFFASQYGIPTSVFFVKGRTMQIRQEHIDKLFENINTEKRAKKLFEDLDLKWDFPHHRPQAVTLEFTEKYQGRQFITLNMFGEDRIGQQRPWHAHRVRITTTDPKLRKKYENNGFATRMDKRSWRIETSRKNYGEALILAEKLAKVSNIDIIKSARLTDSKASFDFMPVSNLRPGMVIPVFCEGKIIDDEITNIDCQIISEVLYDLDVDNLHNYIAEGIVVHNSIYGFRGANFKNILDFEKDYPTAKIIKMEQNYRSTKKIIASAQNIIEKNTTRSKKTLWTDNEEGIAPTVFEARNEKEEAEFILDEVEALKMSGSYNQFVILYRTNAQSRIFEEALMQKGVPYRLIGALRFYERREIKDILAYLKLISNPTDRVAQKRIINVPPRSIGEKSQADKNSPKVLKFLEMMAELHQASKKMKVSDLIDLVANVSTYKNWILDGTEEGEGRWENIEELKSVAEAQENLESFLEQVTLVSDIDNLDRSTDAITLMTLHNAKGLEFPIVFMVGMEEGLFPHSNSLMEPAELEEERRLCYVGITRARKRLYFSYACSRMLFGSIQANMPSRFLSEIPEELLERI</sequence>
<evidence type="ECO:0000256" key="5">
    <source>
        <dbReference type="ARBA" id="ARBA00022813"/>
    </source>
</evidence>